<reference evidence="1" key="1">
    <citation type="submission" date="2022-08" db="UniProtKB">
        <authorList>
            <consortium name="EnsemblMetazoa"/>
        </authorList>
    </citation>
    <scope>IDENTIFICATION</scope>
    <source>
        <strain evidence="1">05x7-T-G4-1.051#20</strain>
    </source>
</reference>
<dbReference type="AlphaFoldDB" id="A0A8W8MQB5"/>
<keyword evidence="2" id="KW-1185">Reference proteome</keyword>
<dbReference type="EnsemblMetazoa" id="G33774.1">
    <property type="protein sequence ID" value="G33774.1:cds"/>
    <property type="gene ID" value="G33774"/>
</dbReference>
<organism evidence="1 2">
    <name type="scientific">Magallana gigas</name>
    <name type="common">Pacific oyster</name>
    <name type="synonym">Crassostrea gigas</name>
    <dbReference type="NCBI Taxonomy" id="29159"/>
    <lineage>
        <taxon>Eukaryota</taxon>
        <taxon>Metazoa</taxon>
        <taxon>Spiralia</taxon>
        <taxon>Lophotrochozoa</taxon>
        <taxon>Mollusca</taxon>
        <taxon>Bivalvia</taxon>
        <taxon>Autobranchia</taxon>
        <taxon>Pteriomorphia</taxon>
        <taxon>Ostreida</taxon>
        <taxon>Ostreoidea</taxon>
        <taxon>Ostreidae</taxon>
        <taxon>Magallana</taxon>
    </lineage>
</organism>
<protein>
    <submittedName>
        <fullName evidence="1">Uncharacterized protein</fullName>
    </submittedName>
</protein>
<evidence type="ECO:0000313" key="1">
    <source>
        <dbReference type="EnsemblMetazoa" id="G33774.1:cds"/>
    </source>
</evidence>
<sequence>MDKHLLRKIPYYFHCRSTAELENFHNVILKYASKRHSYGPLTYNARNELAAIDHNAHCEREVVVNKDGSKRLQRYYSKKGGRWTVNEVKAQKKYPYISDLLRQILMKRLSDDIGMNRNVILEASDPRRLSATIAPIPPPPPTQDLMAEKISRFNREDPDKTIDYDWQCS</sequence>
<proteinExistence type="predicted"/>
<name>A0A8W8MQB5_MAGGI</name>
<evidence type="ECO:0000313" key="2">
    <source>
        <dbReference type="Proteomes" id="UP000005408"/>
    </source>
</evidence>
<dbReference type="Proteomes" id="UP000005408">
    <property type="component" value="Unassembled WGS sequence"/>
</dbReference>
<accession>A0A8W8MQB5</accession>